<keyword evidence="14" id="KW-1185">Reference proteome</keyword>
<keyword evidence="3 11" id="KW-0812">Transmembrane</keyword>
<sequence length="1483" mass="169954">MATLWVFTKHTYQEIQLNKGPKQQITIGPSKEHTVTIPSISNTFIVRFHDGQYWLRNNVDQTETKLEHHKEYSIDDSGEKLRIYLASSLKRKTYYVGHLREVSFSTLDQSTSFYKKYDLEASFSLIHQSNGFQLSSLNGELFKNGQKIEIPSLLETGDMIMWASMKITLLEEDFIQIESPETYQTSLPESIIPLSEMKKKYPAYRRTPRMVYDLPDEKVQLSFPTQDSQGSNRSLWLIILPPLVMLIVMGLVAFLIPRGIFIIVSLVMFMTTLVTSTVQYFKDRGNQKKSKERRKRIYSNYLHSKRQELQQLADKQKDVLEFHFPAFERMKYLTTQLSDRLWERTMESPDFLQFRLGTGTVQASYTISSSASDMSNREMDELLEESQKLERAYKNLSNLPITANLSEGAIGLIGKDRVLKNELHQLVGQLAFFHSYHDLRFVFIFDEQEYKEWEWMKWLPHFQLAGSHAKGFIYSERTRDQLLSSLYEMVRERDLEEEKEKIRFSPHYVFIVTNQQLISDHVILEYLEGNHQHLGISVIFAAEAKESLSDNIHTLIRYINDEQGDILIQQKKAVKIPFALDDHNRSDNEMYARMLRTLDHQTGMTNSIPDSVSFLEMMNVKSVDQLPIEQNWLTRESAKSLGVPVGLKGKAETVDLNLHEKAHGPHGLLAGTTGSGKSEFLQTYILSLAVHFHPHEVAFLLIDYKGGGMAQPFKNMPHLLGTITNIEGSKNFSMRALASIKSELKRRQRLFDQHSVTHINDYTRLYKSGKAELPLPHLFLISDEFAELKAEEPDFIKELVSAARIGRSLGVHLILATQKPGGVIDNQIWSNARFRVALKVQNTEDSREILKNGDAASITQTGRGYLQVGNNEIYELFQSAWSGAPYHEEESLDIEDEIAIVTDLGLIPLSEVTVQDHKQREVLSEIAVIVSKINELQGKLELKKLQSPWLPPLPARLYPVKQNEPKDKASIMFTRIDEPEKQSQSDYAYNVLEDGNIGIFGSAGYGKTSTMQTLVLGMAKVLTPKEVHFYLMDFGNGGLLPLRQLPHTADYFLLDQERKIEKFMNILKDEVASRKKLFQKKEVSSIKMYNALSEEQLSLLYLVVDNFDLVKEEMLDLEQQLNTFARDGQSLGIYLMLTATRINSVRQSLMNNLQTKIVHYLMDQTEAYTMLGRLPFAPESIPGRAIVKKDEAFFSQVYLPVEGKDDFEQMENVKKLVQYLKDEYIHVEKPAPVPMLPTELTMANFAAYTEGKEGLLPIGLHEETVKPVYVNLTRSKHCLVLGQAQKGKTNTLKAFIHTALEQQLEHVAIFDSIDRGLSVYIGDDRLVYLEGKDHVASWIEAIEKAMVDREANYQRLIQQGKPLKANQPVLLIVDGYANFLTKLDNPLQDKLVRLMKNYSHLGFNIIVSGSNNELTKGYDPLTLEIKQIRQAVVLMKKSEQTMFTLTYDRKEPEIQPGYGYYVENGKEQSIQIPLVHVERKVQI</sequence>
<dbReference type="CDD" id="cd01127">
    <property type="entry name" value="TrwB_TraG_TraD_VirD4"/>
    <property type="match status" value="1"/>
</dbReference>
<reference evidence="13 14" key="1">
    <citation type="submission" date="2022-10" db="EMBL/GenBank/DDBJ databases">
        <title>Draft genome assembly of moderately radiation resistant bacterium Metabacillus halosaccharovorans.</title>
        <authorList>
            <person name="Pal S."/>
            <person name="Gopinathan A."/>
        </authorList>
    </citation>
    <scope>NUCLEOTIDE SEQUENCE [LARGE SCALE GENOMIC DNA]</scope>
    <source>
        <strain evidence="13 14">VITHBRA001</strain>
    </source>
</reference>
<feature type="domain" description="FtsK" evidence="12">
    <location>
        <begin position="651"/>
        <end position="847"/>
    </location>
</feature>
<evidence type="ECO:0000256" key="3">
    <source>
        <dbReference type="ARBA" id="ARBA00022692"/>
    </source>
</evidence>
<keyword evidence="6 9" id="KW-0067">ATP-binding</keyword>
<dbReference type="InterPro" id="IPR002543">
    <property type="entry name" value="FtsK_dom"/>
</dbReference>
<evidence type="ECO:0000256" key="4">
    <source>
        <dbReference type="ARBA" id="ARBA00022737"/>
    </source>
</evidence>
<evidence type="ECO:0000256" key="5">
    <source>
        <dbReference type="ARBA" id="ARBA00022741"/>
    </source>
</evidence>
<gene>
    <name evidence="13" type="primary">essC</name>
    <name evidence="13" type="ORF">OIH86_12240</name>
</gene>
<evidence type="ECO:0000256" key="9">
    <source>
        <dbReference type="PROSITE-ProRule" id="PRU00289"/>
    </source>
</evidence>
<evidence type="ECO:0000256" key="2">
    <source>
        <dbReference type="ARBA" id="ARBA00022475"/>
    </source>
</evidence>
<feature type="binding site" evidence="9">
    <location>
        <begin position="1001"/>
        <end position="1008"/>
    </location>
    <ligand>
        <name>ATP</name>
        <dbReference type="ChEBI" id="CHEBI:30616"/>
    </ligand>
</feature>
<evidence type="ECO:0000256" key="1">
    <source>
        <dbReference type="ARBA" id="ARBA00004651"/>
    </source>
</evidence>
<name>A0ABT3DH75_9BACI</name>
<keyword evidence="5 9" id="KW-0547">Nucleotide-binding</keyword>
<feature type="binding site" evidence="9">
    <location>
        <begin position="671"/>
        <end position="678"/>
    </location>
    <ligand>
        <name>ATP</name>
        <dbReference type="ChEBI" id="CHEBI:30616"/>
    </ligand>
</feature>
<dbReference type="Gene3D" id="3.40.50.300">
    <property type="entry name" value="P-loop containing nucleotide triphosphate hydrolases"/>
    <property type="match status" value="3"/>
</dbReference>
<evidence type="ECO:0000259" key="12">
    <source>
        <dbReference type="PROSITE" id="PS50901"/>
    </source>
</evidence>
<dbReference type="RefSeq" id="WP_264143024.1">
    <property type="nucleotide sequence ID" value="NZ_JAOYEY010000038.1"/>
</dbReference>
<evidence type="ECO:0000313" key="13">
    <source>
        <dbReference type="EMBL" id="MCV9886408.1"/>
    </source>
</evidence>
<dbReference type="SUPFAM" id="SSF52540">
    <property type="entry name" value="P-loop containing nucleoside triphosphate hydrolases"/>
    <property type="match status" value="3"/>
</dbReference>
<evidence type="ECO:0000256" key="10">
    <source>
        <dbReference type="SAM" id="Coils"/>
    </source>
</evidence>
<dbReference type="InterPro" id="IPR050206">
    <property type="entry name" value="FtsK/SpoIIIE/SftA"/>
</dbReference>
<dbReference type="InterPro" id="IPR023839">
    <property type="entry name" value="Firmicutes_EssC_C"/>
</dbReference>
<feature type="transmembrane region" description="Helical" evidence="11">
    <location>
        <begin position="260"/>
        <end position="281"/>
    </location>
</feature>
<comment type="subcellular location">
    <subcellularLocation>
        <location evidence="1">Cell membrane</location>
        <topology evidence="1">Multi-pass membrane protein</topology>
    </subcellularLocation>
</comment>
<keyword evidence="2" id="KW-1003">Cell membrane</keyword>
<dbReference type="Pfam" id="PF01580">
    <property type="entry name" value="FtsK_SpoIIIE"/>
    <property type="match status" value="2"/>
</dbReference>
<organism evidence="13 14">
    <name type="scientific">Metabacillus halosaccharovorans</name>
    <dbReference type="NCBI Taxonomy" id="930124"/>
    <lineage>
        <taxon>Bacteria</taxon>
        <taxon>Bacillati</taxon>
        <taxon>Bacillota</taxon>
        <taxon>Bacilli</taxon>
        <taxon>Bacillales</taxon>
        <taxon>Bacillaceae</taxon>
        <taxon>Metabacillus</taxon>
    </lineage>
</organism>
<dbReference type="EMBL" id="JAOYEY010000038">
    <property type="protein sequence ID" value="MCV9886408.1"/>
    <property type="molecule type" value="Genomic_DNA"/>
</dbReference>
<proteinExistence type="predicted"/>
<keyword evidence="10" id="KW-0175">Coiled coil</keyword>
<feature type="coiled-coil region" evidence="10">
    <location>
        <begin position="372"/>
        <end position="399"/>
    </location>
</feature>
<dbReference type="PROSITE" id="PS50901">
    <property type="entry name" value="FTSK"/>
    <property type="match status" value="2"/>
</dbReference>
<dbReference type="NCBIfam" id="TIGR03928">
    <property type="entry name" value="T7_EssCb_Firm"/>
    <property type="match status" value="1"/>
</dbReference>
<keyword evidence="7 11" id="KW-1133">Transmembrane helix</keyword>
<dbReference type="PANTHER" id="PTHR22683">
    <property type="entry name" value="SPORULATION PROTEIN RELATED"/>
    <property type="match status" value="1"/>
</dbReference>
<evidence type="ECO:0000256" key="8">
    <source>
        <dbReference type="ARBA" id="ARBA00023136"/>
    </source>
</evidence>
<feature type="transmembrane region" description="Helical" evidence="11">
    <location>
        <begin position="235"/>
        <end position="255"/>
    </location>
</feature>
<dbReference type="Proteomes" id="UP001526147">
    <property type="component" value="Unassembled WGS sequence"/>
</dbReference>
<dbReference type="PANTHER" id="PTHR22683:SF1">
    <property type="entry name" value="TYPE VII SECRETION SYSTEM PROTEIN ESSC"/>
    <property type="match status" value="1"/>
</dbReference>
<feature type="domain" description="FtsK" evidence="12">
    <location>
        <begin position="984"/>
        <end position="1168"/>
    </location>
</feature>
<evidence type="ECO:0000313" key="14">
    <source>
        <dbReference type="Proteomes" id="UP001526147"/>
    </source>
</evidence>
<protein>
    <submittedName>
        <fullName evidence="13">Type VII secretion protein EssC</fullName>
    </submittedName>
</protein>
<evidence type="ECO:0000256" key="6">
    <source>
        <dbReference type="ARBA" id="ARBA00022840"/>
    </source>
</evidence>
<comment type="caution">
    <text evidence="13">The sequence shown here is derived from an EMBL/GenBank/DDBJ whole genome shotgun (WGS) entry which is preliminary data.</text>
</comment>
<evidence type="ECO:0000256" key="7">
    <source>
        <dbReference type="ARBA" id="ARBA00022989"/>
    </source>
</evidence>
<keyword evidence="4" id="KW-0677">Repeat</keyword>
<keyword evidence="8 11" id="KW-0472">Membrane</keyword>
<dbReference type="InterPro" id="IPR027417">
    <property type="entry name" value="P-loop_NTPase"/>
</dbReference>
<evidence type="ECO:0000256" key="11">
    <source>
        <dbReference type="SAM" id="Phobius"/>
    </source>
</evidence>
<accession>A0ABT3DH75</accession>
<dbReference type="Pfam" id="PF12538">
    <property type="entry name" value="FtsK_SpoIIIE_N"/>
    <property type="match status" value="1"/>
</dbReference>
<dbReference type="InterPro" id="IPR022206">
    <property type="entry name" value="Firmicutes_EssC_N"/>
</dbReference>